<proteinExistence type="predicted"/>
<comment type="caution">
    <text evidence="1">The sequence shown here is derived from an EMBL/GenBank/DDBJ whole genome shotgun (WGS) entry which is preliminary data.</text>
</comment>
<dbReference type="Proteomes" id="UP000790377">
    <property type="component" value="Unassembled WGS sequence"/>
</dbReference>
<name>A0ACB7ZYG3_9AGAM</name>
<keyword evidence="2" id="KW-1185">Reference proteome</keyword>
<protein>
    <submittedName>
        <fullName evidence="1">Uncharacterized protein</fullName>
    </submittedName>
</protein>
<accession>A0ACB7ZYG3</accession>
<dbReference type="EMBL" id="MU268100">
    <property type="protein sequence ID" value="KAH7905922.1"/>
    <property type="molecule type" value="Genomic_DNA"/>
</dbReference>
<gene>
    <name evidence="1" type="ORF">BJ138DRAFT_1118043</name>
</gene>
<sequence length="630" mass="69224">MSKKISTNLTPAQKAAEARAAKKAAVLTVPGDVPDLNSPRPRRQAMNNALTERVWLSDKPTKRGRKRASSTVPESGKVKQLRTGHQEAPQESEPASINDATSTHTSVPLKNVVKYKVSNKQTMPVNNIQYHNEAGDDDTASSESGADKIDEDPIKELSDDSDDDGLEGLTRKPDLLKAQLESEIPVFSNSARHSKSTNHLVSSSSLAARSASVSSGNRVHSRNSSTTSSKSFADGPNPSESSDFDEYPSARQETVVRKVSHYRTSSKSSLNLDDERKIPHLKKGKREAARDLEKPKWNDHSDVDGSKVHGHTGGANSQSHKGPRTETRGSHLETWPDNTHLRYTDDGKVNLKIQQPHIQALLRGSISAIQKYLVFEDAYPLFDDKEYLMRNLLLESAQDDSVWKTQLQDVCTRIKRDAQYVGELASVPLGRVSTIRGNVEKIASRHIISSYGLNKDSDDEIARLLQDDNFIFPLNAKASIPIGEPNTSKPYQHPAIIETLGEAFFDNKTSAGVKFHEHFTSTWDGSTDPELSVAMVALAATAVHAALVEFRTNDGRRSHGRKGVADFNSSVYSGIFKHHVDILNGVYQQSARSYHKIMAGMFKTVSGSRNAAASAATSTLLRIKLDDESE</sequence>
<evidence type="ECO:0000313" key="1">
    <source>
        <dbReference type="EMBL" id="KAH7905922.1"/>
    </source>
</evidence>
<evidence type="ECO:0000313" key="2">
    <source>
        <dbReference type="Proteomes" id="UP000790377"/>
    </source>
</evidence>
<reference evidence="1" key="1">
    <citation type="journal article" date="2021" name="New Phytol.">
        <title>Evolutionary innovations through gain and loss of genes in the ectomycorrhizal Boletales.</title>
        <authorList>
            <person name="Wu G."/>
            <person name="Miyauchi S."/>
            <person name="Morin E."/>
            <person name="Kuo A."/>
            <person name="Drula E."/>
            <person name="Varga T."/>
            <person name="Kohler A."/>
            <person name="Feng B."/>
            <person name="Cao Y."/>
            <person name="Lipzen A."/>
            <person name="Daum C."/>
            <person name="Hundley H."/>
            <person name="Pangilinan J."/>
            <person name="Johnson J."/>
            <person name="Barry K."/>
            <person name="LaButti K."/>
            <person name="Ng V."/>
            <person name="Ahrendt S."/>
            <person name="Min B."/>
            <person name="Choi I.G."/>
            <person name="Park H."/>
            <person name="Plett J.M."/>
            <person name="Magnuson J."/>
            <person name="Spatafora J.W."/>
            <person name="Nagy L.G."/>
            <person name="Henrissat B."/>
            <person name="Grigoriev I.V."/>
            <person name="Yang Z.L."/>
            <person name="Xu J."/>
            <person name="Martin F.M."/>
        </authorList>
    </citation>
    <scope>NUCLEOTIDE SEQUENCE</scope>
    <source>
        <strain evidence="1">ATCC 28755</strain>
    </source>
</reference>
<organism evidence="1 2">
    <name type="scientific">Hygrophoropsis aurantiaca</name>
    <dbReference type="NCBI Taxonomy" id="72124"/>
    <lineage>
        <taxon>Eukaryota</taxon>
        <taxon>Fungi</taxon>
        <taxon>Dikarya</taxon>
        <taxon>Basidiomycota</taxon>
        <taxon>Agaricomycotina</taxon>
        <taxon>Agaricomycetes</taxon>
        <taxon>Agaricomycetidae</taxon>
        <taxon>Boletales</taxon>
        <taxon>Coniophorineae</taxon>
        <taxon>Hygrophoropsidaceae</taxon>
        <taxon>Hygrophoropsis</taxon>
    </lineage>
</organism>